<sequence length="124" mass="14695">MNIRHLNSTHNDWVRALQFYKEEILILRQRLNEVASKNAAQEVLAEVEHYENQFSLHTEVIENLLNDIKANIAATRKELAKRSGFDSDDHLPVKMDQLEQQYIVEEKLVLELRQPFSRFCAEWM</sequence>
<organism evidence="1 2">
    <name type="scientific">Filimonas effusa</name>
    <dbReference type="NCBI Taxonomy" id="2508721"/>
    <lineage>
        <taxon>Bacteria</taxon>
        <taxon>Pseudomonadati</taxon>
        <taxon>Bacteroidota</taxon>
        <taxon>Chitinophagia</taxon>
        <taxon>Chitinophagales</taxon>
        <taxon>Chitinophagaceae</taxon>
        <taxon>Filimonas</taxon>
    </lineage>
</organism>
<accession>A0A4Q1DC69</accession>
<dbReference type="RefSeq" id="WP_129002689.1">
    <property type="nucleotide sequence ID" value="NZ_SDHZ01000001.1"/>
</dbReference>
<dbReference type="AlphaFoldDB" id="A0A4Q1DC69"/>
<evidence type="ECO:0000313" key="1">
    <source>
        <dbReference type="EMBL" id="RXK86940.1"/>
    </source>
</evidence>
<dbReference type="EMBL" id="SDHZ01000001">
    <property type="protein sequence ID" value="RXK86940.1"/>
    <property type="molecule type" value="Genomic_DNA"/>
</dbReference>
<dbReference type="OrthoDB" id="680366at2"/>
<proteinExistence type="predicted"/>
<name>A0A4Q1DC69_9BACT</name>
<protein>
    <submittedName>
        <fullName evidence="1">Uncharacterized protein</fullName>
    </submittedName>
</protein>
<keyword evidence="2" id="KW-1185">Reference proteome</keyword>
<dbReference type="Proteomes" id="UP000290545">
    <property type="component" value="Unassembled WGS sequence"/>
</dbReference>
<evidence type="ECO:0000313" key="2">
    <source>
        <dbReference type="Proteomes" id="UP000290545"/>
    </source>
</evidence>
<gene>
    <name evidence="1" type="ORF">ESB13_09185</name>
</gene>
<reference evidence="1 2" key="1">
    <citation type="submission" date="2019-01" db="EMBL/GenBank/DDBJ databases">
        <title>Filimonas sp. strain TTM-71.</title>
        <authorList>
            <person name="Chen W.-M."/>
        </authorList>
    </citation>
    <scope>NUCLEOTIDE SEQUENCE [LARGE SCALE GENOMIC DNA]</scope>
    <source>
        <strain evidence="1 2">TTM-71</strain>
    </source>
</reference>
<comment type="caution">
    <text evidence="1">The sequence shown here is derived from an EMBL/GenBank/DDBJ whole genome shotgun (WGS) entry which is preliminary data.</text>
</comment>